<dbReference type="PANTHER" id="PTHR43174:SF1">
    <property type="entry name" value="UDP-N-ACETYLGLUCOSAMINE 2-EPIMERASE"/>
    <property type="match status" value="1"/>
</dbReference>
<dbReference type="Pfam" id="PF02350">
    <property type="entry name" value="Epimerase_2"/>
    <property type="match status" value="1"/>
</dbReference>
<proteinExistence type="inferred from homology"/>
<dbReference type="InterPro" id="IPR029767">
    <property type="entry name" value="WecB-like"/>
</dbReference>
<dbReference type="EMBL" id="PFEK01000042">
    <property type="protein sequence ID" value="PJE67495.1"/>
    <property type="molecule type" value="Genomic_DNA"/>
</dbReference>
<name>A0A2M8L3J9_9BACT</name>
<evidence type="ECO:0000313" key="4">
    <source>
        <dbReference type="Proteomes" id="UP000231474"/>
    </source>
</evidence>
<keyword evidence="1" id="KW-0413">Isomerase</keyword>
<protein>
    <recommendedName>
        <fullName evidence="2">UDP-N-acetylglucosamine 2-epimerase domain-containing protein</fullName>
    </recommendedName>
</protein>
<evidence type="ECO:0000259" key="2">
    <source>
        <dbReference type="Pfam" id="PF02350"/>
    </source>
</evidence>
<dbReference type="Proteomes" id="UP000231474">
    <property type="component" value="Unassembled WGS sequence"/>
</dbReference>
<evidence type="ECO:0000313" key="3">
    <source>
        <dbReference type="EMBL" id="PJE67495.1"/>
    </source>
</evidence>
<dbReference type="SUPFAM" id="SSF53756">
    <property type="entry name" value="UDP-Glycosyltransferase/glycogen phosphorylase"/>
    <property type="match status" value="1"/>
</dbReference>
<dbReference type="AlphaFoldDB" id="A0A2M8L3J9"/>
<dbReference type="Gene3D" id="3.40.50.2000">
    <property type="entry name" value="Glycogen Phosphorylase B"/>
    <property type="match status" value="2"/>
</dbReference>
<organism evidence="3 4">
    <name type="scientific">Candidatus Shapirobacteria bacterium CG10_big_fil_rev_8_21_14_0_10_40_9</name>
    <dbReference type="NCBI Taxonomy" id="1974888"/>
    <lineage>
        <taxon>Bacteria</taxon>
        <taxon>Candidatus Shapironibacteriota</taxon>
    </lineage>
</organism>
<reference evidence="4" key="1">
    <citation type="submission" date="2017-09" db="EMBL/GenBank/DDBJ databases">
        <title>Depth-based differentiation of microbial function through sediment-hosted aquifers and enrichment of novel symbionts in the deep terrestrial subsurface.</title>
        <authorList>
            <person name="Probst A.J."/>
            <person name="Ladd B."/>
            <person name="Jarett J.K."/>
            <person name="Geller-Mcgrath D.E."/>
            <person name="Sieber C.M.K."/>
            <person name="Emerson J.B."/>
            <person name="Anantharaman K."/>
            <person name="Thomas B.C."/>
            <person name="Malmstrom R."/>
            <person name="Stieglmeier M."/>
            <person name="Klingl A."/>
            <person name="Woyke T."/>
            <person name="Ryan C.M."/>
            <person name="Banfield J.F."/>
        </authorList>
    </citation>
    <scope>NUCLEOTIDE SEQUENCE [LARGE SCALE GENOMIC DNA]</scope>
</reference>
<feature type="domain" description="UDP-N-acetylglucosamine 2-epimerase" evidence="2">
    <location>
        <begin position="103"/>
        <end position="333"/>
    </location>
</feature>
<comment type="caution">
    <text evidence="3">The sequence shown here is derived from an EMBL/GenBank/DDBJ whole genome shotgun (WGS) entry which is preliminary data.</text>
</comment>
<evidence type="ECO:0000256" key="1">
    <source>
        <dbReference type="RuleBase" id="RU003513"/>
    </source>
</evidence>
<dbReference type="GO" id="GO:0016853">
    <property type="term" value="F:isomerase activity"/>
    <property type="evidence" value="ECO:0007669"/>
    <property type="project" value="UniProtKB-KW"/>
</dbReference>
<dbReference type="PANTHER" id="PTHR43174">
    <property type="entry name" value="UDP-N-ACETYLGLUCOSAMINE 2-EPIMERASE"/>
    <property type="match status" value="1"/>
</dbReference>
<comment type="similarity">
    <text evidence="1">Belongs to the UDP-N-acetylglucosamine 2-epimerase family.</text>
</comment>
<sequence length="362" mass="41633">MKMVTKIIYFFIGTTAELIKLFPVIRELEQRKVEFKIITSGQTGVNFNEVSNWIKKTKPDIAFPQKVNQSSMPLFLIWIIKTSLKAPFLLSKEFRNVDKSNSLFIVHGDTVSSLIGALVARLFRLKVVHIESGLRSFNFSEPFPEEITRFIISKFADVHFCPNKWSLNNLRLVTGQKINTFQNTFIESYTMASTKSSNFQKKGIGKGKYFVFVLHRQEHVVFKKKESRRLVEFVVDNAPPDLSCVFIKHATNSKLLGSLNKKKTIFQSRLAYTDFVHLLEGAEFLVTDGGGNQEEAYYMGLPCLLLRNCTERTEGLEENVVLSRNNKKIIESFLKDYRNFRRKGVRMVVGPSKIIIDYLLCN</sequence>
<dbReference type="InterPro" id="IPR003331">
    <property type="entry name" value="UDP_GlcNAc_Epimerase_2_dom"/>
</dbReference>
<accession>A0A2M8L3J9</accession>
<gene>
    <name evidence="3" type="ORF">COU95_02135</name>
</gene>